<dbReference type="AlphaFoldDB" id="A0A967EFT8"/>
<organism evidence="3 4">
    <name type="scientific">Roseovarius gahaiensis</name>
    <dbReference type="NCBI Taxonomy" id="2716691"/>
    <lineage>
        <taxon>Bacteria</taxon>
        <taxon>Pseudomonadati</taxon>
        <taxon>Pseudomonadota</taxon>
        <taxon>Alphaproteobacteria</taxon>
        <taxon>Rhodobacterales</taxon>
        <taxon>Roseobacteraceae</taxon>
        <taxon>Roseovarius</taxon>
    </lineage>
</organism>
<dbReference type="RefSeq" id="WP_167194081.1">
    <property type="nucleotide sequence ID" value="NZ_JAAORB010000005.1"/>
</dbReference>
<evidence type="ECO:0000256" key="1">
    <source>
        <dbReference type="SAM" id="MobiDB-lite"/>
    </source>
</evidence>
<accession>A0A967EFT8</accession>
<gene>
    <name evidence="3" type="ORF">HAT86_05125</name>
</gene>
<dbReference type="InterPro" id="IPR050238">
    <property type="entry name" value="DNA_Rep/Repair_Clamp_Loader"/>
</dbReference>
<sequence>MSDANVPLPDRIEGAPHPRETPRLIGQGVAEQAFLEAYNSGRLHHGWLITGPRGVGKATLAWTIARFLLATPEAEADSLFGDAPPMPDSLDVSPDHPVARRLLAGSDPGLYLVRRWGAGTTDRDREKAFEEGRFSQDIRVSEIRGLSSFIHLSSAEGGRRVVIVDAADDMNTQAANALLKMLEEPPARTVLLLVSHQPSGLLPTIRSRCRELRLAPLSPPDIAQALAQAGIDPGDDAAALAELSAGSVGEAVRLINLGGVKMYREIVGIVGSVPRLDRPRALKLAEAAATRGAGDKLDLLLGLTDLFLARMARGGALGPPPEAVPGEAELIARLAPDARRGRAWADCAQAIGARARHGRAVNLDPAALVLDTVFKIQQTAAG</sequence>
<dbReference type="SMART" id="SM00382">
    <property type="entry name" value="AAA"/>
    <property type="match status" value="1"/>
</dbReference>
<feature type="domain" description="AAA+ ATPase" evidence="2">
    <location>
        <begin position="43"/>
        <end position="217"/>
    </location>
</feature>
<protein>
    <submittedName>
        <fullName evidence="3">DNA polymerase III subunit delta</fullName>
        <ecNumber evidence="3">2.7.7.7</ecNumber>
    </submittedName>
</protein>
<dbReference type="Pfam" id="PF13177">
    <property type="entry name" value="DNA_pol3_delta2"/>
    <property type="match status" value="1"/>
</dbReference>
<keyword evidence="3" id="KW-0548">Nucleotidyltransferase</keyword>
<dbReference type="GO" id="GO:0006261">
    <property type="term" value="P:DNA-templated DNA replication"/>
    <property type="evidence" value="ECO:0007669"/>
    <property type="project" value="TreeGrafter"/>
</dbReference>
<dbReference type="Proteomes" id="UP000639775">
    <property type="component" value="Unassembled WGS sequence"/>
</dbReference>
<name>A0A967EFT8_9RHOB</name>
<keyword evidence="3" id="KW-0808">Transferase</keyword>
<dbReference type="PANTHER" id="PTHR11669:SF8">
    <property type="entry name" value="DNA POLYMERASE III SUBUNIT DELTA"/>
    <property type="match status" value="1"/>
</dbReference>
<dbReference type="GO" id="GO:0009360">
    <property type="term" value="C:DNA polymerase III complex"/>
    <property type="evidence" value="ECO:0007669"/>
    <property type="project" value="TreeGrafter"/>
</dbReference>
<evidence type="ECO:0000313" key="3">
    <source>
        <dbReference type="EMBL" id="NHQ73850.1"/>
    </source>
</evidence>
<dbReference type="PANTHER" id="PTHR11669">
    <property type="entry name" value="REPLICATION FACTOR C / DNA POLYMERASE III GAMMA-TAU SUBUNIT"/>
    <property type="match status" value="1"/>
</dbReference>
<keyword evidence="4" id="KW-1185">Reference proteome</keyword>
<dbReference type="GO" id="GO:0003887">
    <property type="term" value="F:DNA-directed DNA polymerase activity"/>
    <property type="evidence" value="ECO:0007669"/>
    <property type="project" value="UniProtKB-EC"/>
</dbReference>
<evidence type="ECO:0000313" key="4">
    <source>
        <dbReference type="Proteomes" id="UP000639775"/>
    </source>
</evidence>
<dbReference type="InterPro" id="IPR027417">
    <property type="entry name" value="P-loop_NTPase"/>
</dbReference>
<dbReference type="Gene3D" id="3.40.50.300">
    <property type="entry name" value="P-loop containing nucleotide triphosphate hydrolases"/>
    <property type="match status" value="1"/>
</dbReference>
<dbReference type="EC" id="2.7.7.7" evidence="3"/>
<dbReference type="EMBL" id="JAAORB010000005">
    <property type="protein sequence ID" value="NHQ73850.1"/>
    <property type="molecule type" value="Genomic_DNA"/>
</dbReference>
<comment type="caution">
    <text evidence="3">The sequence shown here is derived from an EMBL/GenBank/DDBJ whole genome shotgun (WGS) entry which is preliminary data.</text>
</comment>
<dbReference type="InterPro" id="IPR003593">
    <property type="entry name" value="AAA+_ATPase"/>
</dbReference>
<evidence type="ECO:0000259" key="2">
    <source>
        <dbReference type="SMART" id="SM00382"/>
    </source>
</evidence>
<feature type="compositionally biased region" description="Basic and acidic residues" evidence="1">
    <location>
        <begin position="10"/>
        <end position="22"/>
    </location>
</feature>
<proteinExistence type="predicted"/>
<reference evidence="3" key="1">
    <citation type="submission" date="2020-03" db="EMBL/GenBank/DDBJ databases">
        <title>Roseovarius gahaiensis sp. nov., isolated from Gahai Saline Lake, China.</title>
        <authorList>
            <person name="Sun X."/>
        </authorList>
    </citation>
    <scope>NUCLEOTIDE SEQUENCE</scope>
    <source>
        <strain evidence="3">GH877</strain>
    </source>
</reference>
<dbReference type="SUPFAM" id="SSF52540">
    <property type="entry name" value="P-loop containing nucleoside triphosphate hydrolases"/>
    <property type="match status" value="1"/>
</dbReference>
<feature type="region of interest" description="Disordered" evidence="1">
    <location>
        <begin position="1"/>
        <end position="22"/>
    </location>
</feature>
<dbReference type="NCBIfam" id="NF005677">
    <property type="entry name" value="PRK07471.1"/>
    <property type="match status" value="1"/>
</dbReference>